<protein>
    <submittedName>
        <fullName evidence="1">RCG23354</fullName>
    </submittedName>
</protein>
<evidence type="ECO:0000313" key="1">
    <source>
        <dbReference type="EMBL" id="EDM14161.1"/>
    </source>
</evidence>
<organism evidence="1 2">
    <name type="scientific">Rattus norvegicus</name>
    <name type="common">Rat</name>
    <dbReference type="NCBI Taxonomy" id="10116"/>
    <lineage>
        <taxon>Eukaryota</taxon>
        <taxon>Metazoa</taxon>
        <taxon>Chordata</taxon>
        <taxon>Craniata</taxon>
        <taxon>Vertebrata</taxon>
        <taxon>Euteleostomi</taxon>
        <taxon>Mammalia</taxon>
        <taxon>Eutheria</taxon>
        <taxon>Euarchontoglires</taxon>
        <taxon>Glires</taxon>
        <taxon>Rodentia</taxon>
        <taxon>Myomorpha</taxon>
        <taxon>Muroidea</taxon>
        <taxon>Muridae</taxon>
        <taxon>Murinae</taxon>
        <taxon>Rattus</taxon>
    </lineage>
</organism>
<dbReference type="AlphaFoldDB" id="A6KGT2"/>
<evidence type="ECO:0000313" key="2">
    <source>
        <dbReference type="Proteomes" id="UP000234681"/>
    </source>
</evidence>
<sequence length="41" mass="4656">MTYPALSTTGRWLCLVIPNMFCTSENKSYQTSAKSVVDQFH</sequence>
<proteinExistence type="predicted"/>
<name>A6KGT2_RAT</name>
<reference evidence="1 2" key="1">
    <citation type="submission" date="2005-07" db="EMBL/GenBank/DDBJ databases">
        <authorList>
            <person name="Mural R.J."/>
            <person name="Li P.W."/>
            <person name="Adams M.D."/>
            <person name="Amanatides P.G."/>
            <person name="Baden-Tillson H."/>
            <person name="Barnstead M."/>
            <person name="Chin S.H."/>
            <person name="Dew I."/>
            <person name="Evans C.A."/>
            <person name="Ferriera S."/>
            <person name="Flanigan M."/>
            <person name="Fosler C."/>
            <person name="Glodek A."/>
            <person name="Gu Z."/>
            <person name="Holt R.A."/>
            <person name="Jennings D."/>
            <person name="Kraft C.L."/>
            <person name="Lu F."/>
            <person name="Nguyen T."/>
            <person name="Nusskern D.R."/>
            <person name="Pfannkoch C.M."/>
            <person name="Sitter C."/>
            <person name="Sutton G.G."/>
            <person name="Venter J.C."/>
            <person name="Wang Z."/>
            <person name="Woodage T."/>
            <person name="Zheng X.H."/>
            <person name="Zhong F."/>
        </authorList>
    </citation>
    <scope>NUCLEOTIDE SEQUENCE [LARGE SCALE GENOMIC DNA]</scope>
    <source>
        <strain>BN</strain>
        <strain evidence="2">Sprague-Dawley</strain>
    </source>
</reference>
<accession>A6KGT2</accession>
<gene>
    <name evidence="1" type="ORF">rCG_23354</name>
</gene>
<dbReference type="EMBL" id="CH474049">
    <property type="protein sequence ID" value="EDM14161.1"/>
    <property type="molecule type" value="Genomic_DNA"/>
</dbReference>
<dbReference type="Proteomes" id="UP000234681">
    <property type="component" value="Chromosome 15"/>
</dbReference>